<proteinExistence type="predicted"/>
<dbReference type="OrthoDB" id="9829998at2"/>
<dbReference type="AlphaFoldDB" id="E8ZI05"/>
<dbReference type="EMBL" id="FR773153">
    <property type="protein sequence ID" value="CBY92776.1"/>
    <property type="molecule type" value="Genomic_DNA"/>
</dbReference>
<accession>E8ZI05</accession>
<reference evidence="1 2" key="1">
    <citation type="journal article" date="2011" name="J. Bacteriol.">
        <title>Complete genome sequence of Mycoplasma haemofelis, a hemotropic mycoplasma.</title>
        <authorList>
            <person name="Barker E.N."/>
            <person name="Helps C.R."/>
            <person name="Peters I.R."/>
            <person name="Darby A.C."/>
            <person name="Radford A.D."/>
            <person name="Tasker S."/>
        </authorList>
    </citation>
    <scope>NUCLEOTIDE SEQUENCE [LARGE SCALE GENOMIC DNA]</scope>
    <source>
        <strain evidence="1 2">Langford 1</strain>
    </source>
</reference>
<sequence length="201" mass="22476">MMPTKATLISLSSVGVGGSIAGGAYLLHTRGEKESLHSLVSKEKDRVILDYEKHDKVWGVLVTEYSSSNSTTIKAKGDKPTKEEIIKFCRDHESSTDESLFEAYKLWCSRSNLQGKINSSGTKKWLTSNQSKDWEANKNAYNTNNSENLLIIKNGESTGIQKNSIKEQDLMEWCGNASSMAFVNEQDDDYKRADKFCTVSK</sequence>
<evidence type="ECO:0000313" key="1">
    <source>
        <dbReference type="EMBL" id="CBY92776.1"/>
    </source>
</evidence>
<dbReference type="KEGG" id="mha:HF1_07680"/>
<organism evidence="1 2">
    <name type="scientific">Mycoplasma haemofelis (strain Langford 1)</name>
    <name type="common">Haemobartonella felis</name>
    <dbReference type="NCBI Taxonomy" id="941640"/>
    <lineage>
        <taxon>Bacteria</taxon>
        <taxon>Bacillati</taxon>
        <taxon>Mycoplasmatota</taxon>
        <taxon>Mollicutes</taxon>
        <taxon>Mycoplasmataceae</taxon>
        <taxon>Mycoplasma</taxon>
    </lineage>
</organism>
<protein>
    <submittedName>
        <fullName evidence="1">Uncharacterized protein</fullName>
    </submittedName>
</protein>
<gene>
    <name evidence="1" type="ordered locus">HF1_07680</name>
</gene>
<name>E8ZI05_MYCHL</name>
<evidence type="ECO:0000313" key="2">
    <source>
        <dbReference type="Proteomes" id="UP000008637"/>
    </source>
</evidence>
<keyword evidence="2" id="KW-1185">Reference proteome</keyword>
<dbReference type="HOGENOM" id="CLU_114919_0_0_14"/>
<dbReference type="Proteomes" id="UP000008637">
    <property type="component" value="Chromosome"/>
</dbReference>